<evidence type="ECO:0000313" key="4">
    <source>
        <dbReference type="Proteomes" id="UP000664288"/>
    </source>
</evidence>
<dbReference type="RefSeq" id="WP_207352441.1">
    <property type="nucleotide sequence ID" value="NZ_JAFMPY010000026.1"/>
</dbReference>
<evidence type="ECO:0000256" key="1">
    <source>
        <dbReference type="SAM" id="MobiDB-lite"/>
    </source>
</evidence>
<sequence length="510" mass="55038">MIVGFLAAVTPCLAEERVALVVGVAAYDSVTPLVNTEADAKAIGASLTDLGFKTEILTNPTDRDIFSALQAFAFRAEAADTAIIYYAGHGVEIRGKNFLLGRDIKAAKPSDIERAAPSLGDVLESVSRARKLRIIILDSCRADPFQGTAAANDDDLRIDVASTRQFGPATRSGGDVSTADAAAVTGGLAAPSPAQGTLVAYAAKHGTVALDGSGNHSPFAEALLKRMKDPELEVGMMFRMVRDDVLQETDNRQEPHIYGSLSGVPLFLARQGQAETGDWRRQWASVRADLTDQLAAMARDGDTRSLVALAYIEQNPNDPRYDPRQAFEHLRKAAAAGDPTGQFELARAYERGIGIDPDMAEALRWYRASADQGFADALNDLGWLYAQGADGLLRDERKSIDYFAKAAEKRHPEALFNYAAMIDDGKVPGRGRSEAGAYLYDSIRAGNEDAVRILTKNPKMFSAEAIQALQRRLREFDFYDGSIDGALGPRSNRGLQLAAGKSPDDPVPQQ</sequence>
<evidence type="ECO:0000313" key="3">
    <source>
        <dbReference type="EMBL" id="MBO0905806.1"/>
    </source>
</evidence>
<dbReference type="Proteomes" id="UP000664288">
    <property type="component" value="Unassembled WGS sequence"/>
</dbReference>
<dbReference type="InterPro" id="IPR001309">
    <property type="entry name" value="Pept_C14_p20"/>
</dbReference>
<dbReference type="Gene3D" id="1.25.40.10">
    <property type="entry name" value="Tetratricopeptide repeat domain"/>
    <property type="match status" value="1"/>
</dbReference>
<dbReference type="InterPro" id="IPR006597">
    <property type="entry name" value="Sel1-like"/>
</dbReference>
<dbReference type="InterPro" id="IPR029030">
    <property type="entry name" value="Caspase-like_dom_sf"/>
</dbReference>
<dbReference type="SUPFAM" id="SSF81901">
    <property type="entry name" value="HCP-like"/>
    <property type="match status" value="1"/>
</dbReference>
<proteinExistence type="predicted"/>
<evidence type="ECO:0000259" key="2">
    <source>
        <dbReference type="PROSITE" id="PS50208"/>
    </source>
</evidence>
<dbReference type="PROSITE" id="PS50208">
    <property type="entry name" value="CASPASE_P20"/>
    <property type="match status" value="1"/>
</dbReference>
<dbReference type="PANTHER" id="PTHR22576:SF37">
    <property type="entry name" value="MUCOSA-ASSOCIATED LYMPHOID TISSUE LYMPHOMA TRANSLOCATION PROTEIN 1"/>
    <property type="match status" value="1"/>
</dbReference>
<feature type="domain" description="Caspase family p20" evidence="2">
    <location>
        <begin position="15"/>
        <end position="144"/>
    </location>
</feature>
<organism evidence="3 4">
    <name type="scientific">Jiella sonneratiae</name>
    <dbReference type="NCBI Taxonomy" id="2816856"/>
    <lineage>
        <taxon>Bacteria</taxon>
        <taxon>Pseudomonadati</taxon>
        <taxon>Pseudomonadota</taxon>
        <taxon>Alphaproteobacteria</taxon>
        <taxon>Hyphomicrobiales</taxon>
        <taxon>Aurantimonadaceae</taxon>
        <taxon>Jiella</taxon>
    </lineage>
</organism>
<keyword evidence="4" id="KW-1185">Reference proteome</keyword>
<dbReference type="Pfam" id="PF00656">
    <property type="entry name" value="Peptidase_C14"/>
    <property type="match status" value="1"/>
</dbReference>
<dbReference type="PANTHER" id="PTHR22576">
    <property type="entry name" value="MUCOSA ASSOCIATED LYMPHOID TISSUE LYMPHOMA TRANSLOCATION PROTEIN 1/PARACASPASE"/>
    <property type="match status" value="1"/>
</dbReference>
<dbReference type="Pfam" id="PF08238">
    <property type="entry name" value="Sel1"/>
    <property type="match status" value="3"/>
</dbReference>
<dbReference type="SMART" id="SM00671">
    <property type="entry name" value="SEL1"/>
    <property type="match status" value="4"/>
</dbReference>
<gene>
    <name evidence="3" type="ORF">J1C47_19350</name>
</gene>
<protein>
    <submittedName>
        <fullName evidence="3">Caspase family protein</fullName>
    </submittedName>
</protein>
<dbReference type="SUPFAM" id="SSF52129">
    <property type="entry name" value="Caspase-like"/>
    <property type="match status" value="1"/>
</dbReference>
<dbReference type="Gene3D" id="3.40.50.1460">
    <property type="match status" value="1"/>
</dbReference>
<dbReference type="EMBL" id="JAFMPY010000026">
    <property type="protein sequence ID" value="MBO0905806.1"/>
    <property type="molecule type" value="Genomic_DNA"/>
</dbReference>
<accession>A0ABS3J807</accession>
<reference evidence="3 4" key="1">
    <citation type="submission" date="2021-03" db="EMBL/GenBank/DDBJ databases">
        <title>Whole genome sequence of Jiella sp. MQZ13P-4.</title>
        <authorList>
            <person name="Tuo L."/>
        </authorList>
    </citation>
    <scope>NUCLEOTIDE SEQUENCE [LARGE SCALE GENOMIC DNA]</scope>
    <source>
        <strain evidence="3 4">MQZ13P-4</strain>
    </source>
</reference>
<name>A0ABS3J807_9HYPH</name>
<comment type="caution">
    <text evidence="3">The sequence shown here is derived from an EMBL/GenBank/DDBJ whole genome shotgun (WGS) entry which is preliminary data.</text>
</comment>
<dbReference type="InterPro" id="IPR052039">
    <property type="entry name" value="Caspase-related_regulators"/>
</dbReference>
<dbReference type="InterPro" id="IPR011990">
    <property type="entry name" value="TPR-like_helical_dom_sf"/>
</dbReference>
<feature type="region of interest" description="Disordered" evidence="1">
    <location>
        <begin position="490"/>
        <end position="510"/>
    </location>
</feature>
<dbReference type="InterPro" id="IPR011600">
    <property type="entry name" value="Pept_C14_caspase"/>
</dbReference>